<protein>
    <submittedName>
        <fullName evidence="2">Uncharacterized protein</fullName>
    </submittedName>
</protein>
<reference evidence="2 3" key="1">
    <citation type="journal article" date="2011" name="J. Bacteriol.">
        <title>Genome sequence of the 1,4-dioxane-degrading Pseudonocardia dioxanivorans strain CB1190.</title>
        <authorList>
            <person name="Sales C.M."/>
            <person name="Mahendra S."/>
            <person name="Grostern A."/>
            <person name="Parales R.E."/>
            <person name="Goodwin L.A."/>
            <person name="Woyke T."/>
            <person name="Nolan M."/>
            <person name="Lapidus A."/>
            <person name="Chertkov O."/>
            <person name="Ovchinnikova G."/>
            <person name="Sczyrba A."/>
            <person name="Alvarez-Cohen L."/>
        </authorList>
    </citation>
    <scope>NUCLEOTIDE SEQUENCE [LARGE SCALE GENOMIC DNA]</scope>
    <source>
        <strain evidence="3">ATCC 55486 / DSM 44775 / JCM 13855 / CB1190</strain>
    </source>
</reference>
<proteinExistence type="predicted"/>
<keyword evidence="1" id="KW-1133">Transmembrane helix</keyword>
<dbReference type="KEGG" id="pdx:Psed_0025"/>
<dbReference type="Proteomes" id="UP000007809">
    <property type="component" value="Chromosome"/>
</dbReference>
<feature type="transmembrane region" description="Helical" evidence="1">
    <location>
        <begin position="39"/>
        <end position="59"/>
    </location>
</feature>
<keyword evidence="1" id="KW-0812">Transmembrane</keyword>
<feature type="transmembrane region" description="Helical" evidence="1">
    <location>
        <begin position="15"/>
        <end position="33"/>
    </location>
</feature>
<dbReference type="EMBL" id="CP002593">
    <property type="protein sequence ID" value="AEA22308.1"/>
    <property type="molecule type" value="Genomic_DNA"/>
</dbReference>
<name>F4CK85_PSEUX</name>
<evidence type="ECO:0000313" key="2">
    <source>
        <dbReference type="EMBL" id="AEA22308.1"/>
    </source>
</evidence>
<gene>
    <name evidence="2" type="ordered locus">Psed_0025</name>
</gene>
<sequence length="93" mass="9428">MFDFGRHSCGRSRRCGVSAVGVLIFMSLLGAFICAKVRVAGGAVAFSLMALVLFIATPVGQGLPEAIGSFVNAIDSASTPALGGDSQHAGVDQ</sequence>
<accession>F4CK85</accession>
<evidence type="ECO:0000313" key="3">
    <source>
        <dbReference type="Proteomes" id="UP000007809"/>
    </source>
</evidence>
<dbReference type="STRING" id="675635.Psed_0025"/>
<dbReference type="HOGENOM" id="CLU_2397444_0_0_11"/>
<keyword evidence="1" id="KW-0472">Membrane</keyword>
<evidence type="ECO:0000256" key="1">
    <source>
        <dbReference type="SAM" id="Phobius"/>
    </source>
</evidence>
<dbReference type="AlphaFoldDB" id="F4CK85"/>
<organism evidence="2 3">
    <name type="scientific">Pseudonocardia dioxanivorans (strain ATCC 55486 / DSM 44775 / JCM 13855 / CB1190)</name>
    <dbReference type="NCBI Taxonomy" id="675635"/>
    <lineage>
        <taxon>Bacteria</taxon>
        <taxon>Bacillati</taxon>
        <taxon>Actinomycetota</taxon>
        <taxon>Actinomycetes</taxon>
        <taxon>Pseudonocardiales</taxon>
        <taxon>Pseudonocardiaceae</taxon>
        <taxon>Pseudonocardia</taxon>
    </lineage>
</organism>
<keyword evidence="3" id="KW-1185">Reference proteome</keyword>